<dbReference type="InterPro" id="IPR013783">
    <property type="entry name" value="Ig-like_fold"/>
</dbReference>
<comment type="caution">
    <text evidence="2">The sequence shown here is derived from an EMBL/GenBank/DDBJ whole genome shotgun (WGS) entry which is preliminary data.</text>
</comment>
<dbReference type="eggNOG" id="COG3291">
    <property type="taxonomic scope" value="Bacteria"/>
</dbReference>
<dbReference type="InterPro" id="IPR026341">
    <property type="entry name" value="T9SS_type_B"/>
</dbReference>
<dbReference type="InterPro" id="IPR000601">
    <property type="entry name" value="PKD_dom"/>
</dbReference>
<dbReference type="InterPro" id="IPR022409">
    <property type="entry name" value="PKD/Chitinase_dom"/>
</dbReference>
<reference evidence="2 3" key="1">
    <citation type="journal article" date="2013" name="Genome Announc.">
        <title>Draft Genome Sequence of the Psychrophilic and Alkaliphilic Rhodonellum psychrophilum Strain GCM71T.</title>
        <authorList>
            <person name="Hauptmann A.L."/>
            <person name="Glaring M.A."/>
            <person name="Hallin P.F."/>
            <person name="Prieme A."/>
            <person name="Stougaard P."/>
        </authorList>
    </citation>
    <scope>NUCLEOTIDE SEQUENCE [LARGE SCALE GENOMIC DNA]</scope>
    <source>
        <strain evidence="2 3">GCM71</strain>
    </source>
</reference>
<dbReference type="NCBIfam" id="TIGR04131">
    <property type="entry name" value="Bac_Flav_CTERM"/>
    <property type="match status" value="1"/>
</dbReference>
<organism evidence="2 3">
    <name type="scientific">Rhodonellum psychrophilum GCM71 = DSM 17998</name>
    <dbReference type="NCBI Taxonomy" id="1123057"/>
    <lineage>
        <taxon>Bacteria</taxon>
        <taxon>Pseudomonadati</taxon>
        <taxon>Bacteroidota</taxon>
        <taxon>Cytophagia</taxon>
        <taxon>Cytophagales</taxon>
        <taxon>Cytophagaceae</taxon>
        <taxon>Rhodonellum</taxon>
    </lineage>
</organism>
<dbReference type="SMART" id="SM00089">
    <property type="entry name" value="PKD"/>
    <property type="match status" value="1"/>
</dbReference>
<evidence type="ECO:0000313" key="3">
    <source>
        <dbReference type="Proteomes" id="UP000016843"/>
    </source>
</evidence>
<dbReference type="InterPro" id="IPR035986">
    <property type="entry name" value="PKD_dom_sf"/>
</dbReference>
<dbReference type="EMBL" id="AWXR01000095">
    <property type="protein sequence ID" value="ERM80491.1"/>
    <property type="molecule type" value="Genomic_DNA"/>
</dbReference>
<dbReference type="Proteomes" id="UP000016843">
    <property type="component" value="Unassembled WGS sequence"/>
</dbReference>
<feature type="domain" description="PKD" evidence="1">
    <location>
        <begin position="208"/>
        <end position="260"/>
    </location>
</feature>
<dbReference type="PROSITE" id="PS50093">
    <property type="entry name" value="PKD"/>
    <property type="match status" value="1"/>
</dbReference>
<accession>U5BV69</accession>
<name>U5BV69_9BACT</name>
<keyword evidence="3" id="KW-1185">Reference proteome</keyword>
<dbReference type="CDD" id="cd00146">
    <property type="entry name" value="PKD"/>
    <property type="match status" value="1"/>
</dbReference>
<proteinExistence type="predicted"/>
<dbReference type="Pfam" id="PF13585">
    <property type="entry name" value="CHU_C"/>
    <property type="match status" value="1"/>
</dbReference>
<sequence length="366" mass="40683">MNRSCLIYPVVPLILFLFGTAGSAYALDRYSICAGESLILNAETNADDYSWFRNGVPITENQSMLLVKEAGIYEVIAINKNGCGSDASDPVEVLVDPIPVLRVNQPAPSCDPTGRVDITAQIIGFDTDKYDYIIKDPVGKILRADELTPISASGEYLVSVAFKGAECYTLPSRVMVYIAEEVMDADYEIEVNGIVFQNDAGYIDAFLGEPIKFLDISVGDPIEWLWDFGDGNRSTLENPVHQYDEKGDYLVTLYVKNDMGCFDEITGIVTVFADYFLKIPNAFTPNREDGKNNYFLPAFRGMAEMEFMIFNTWGDLIFETNSLESRGWDGTLNGLPTPNGNYVYKAKFTSITGEKIVRSGVFILIK</sequence>
<gene>
    <name evidence="2" type="ORF">P872_13285</name>
</gene>
<dbReference type="Pfam" id="PF18911">
    <property type="entry name" value="PKD_4"/>
    <property type="match status" value="1"/>
</dbReference>
<dbReference type="Gene3D" id="2.60.40.10">
    <property type="entry name" value="Immunoglobulins"/>
    <property type="match status" value="2"/>
</dbReference>
<dbReference type="SUPFAM" id="SSF49299">
    <property type="entry name" value="PKD domain"/>
    <property type="match status" value="1"/>
</dbReference>
<dbReference type="AlphaFoldDB" id="U5BV69"/>
<evidence type="ECO:0000259" key="1">
    <source>
        <dbReference type="PROSITE" id="PS50093"/>
    </source>
</evidence>
<evidence type="ECO:0000313" key="2">
    <source>
        <dbReference type="EMBL" id="ERM80491.1"/>
    </source>
</evidence>
<protein>
    <recommendedName>
        <fullName evidence="1">PKD domain-containing protein</fullName>
    </recommendedName>
</protein>